<comment type="similarity">
    <text evidence="2">Belongs to the DOCK family.</text>
</comment>
<dbReference type="EMBL" id="SJOL01009403">
    <property type="protein sequence ID" value="TGZ57773.1"/>
    <property type="molecule type" value="Genomic_DNA"/>
</dbReference>
<dbReference type="PANTHER" id="PTHR23317:SF26">
    <property type="entry name" value="ZIZIMIN, ISOFORM K"/>
    <property type="match status" value="1"/>
</dbReference>
<evidence type="ECO:0000313" key="6">
    <source>
        <dbReference type="EMBL" id="TGZ57773.1"/>
    </source>
</evidence>
<dbReference type="Gene3D" id="2.60.40.150">
    <property type="entry name" value="C2 domain"/>
    <property type="match status" value="1"/>
</dbReference>
<dbReference type="InterPro" id="IPR027357">
    <property type="entry name" value="DOCKER_dom"/>
</dbReference>
<evidence type="ECO:0000313" key="7">
    <source>
        <dbReference type="Proteomes" id="UP000308267"/>
    </source>
</evidence>
<dbReference type="PANTHER" id="PTHR23317">
    <property type="entry name" value="DEDICATOR OF CYTOKINESIS DOCK"/>
    <property type="match status" value="1"/>
</dbReference>
<reference evidence="6 7" key="1">
    <citation type="journal article" date="2019" name="BMC Genomics">
        <title>New insights from Opisthorchis felineus genome: update on genomics of the epidemiologically important liver flukes.</title>
        <authorList>
            <person name="Ershov N.I."/>
            <person name="Mordvinov V.A."/>
            <person name="Prokhortchouk E.B."/>
            <person name="Pakharukova M.Y."/>
            <person name="Gunbin K.V."/>
            <person name="Ustyantsev K."/>
            <person name="Genaev M.A."/>
            <person name="Blinov A.G."/>
            <person name="Mazur A."/>
            <person name="Boulygina E."/>
            <person name="Tsygankova S."/>
            <person name="Khrameeva E."/>
            <person name="Chekanov N."/>
            <person name="Fan G."/>
            <person name="Xiao A."/>
            <person name="Zhang H."/>
            <person name="Xu X."/>
            <person name="Yang H."/>
            <person name="Solovyev V."/>
            <person name="Lee S.M."/>
            <person name="Liu X."/>
            <person name="Afonnikov D.A."/>
            <person name="Skryabin K.G."/>
        </authorList>
    </citation>
    <scope>NUCLEOTIDE SEQUENCE [LARGE SCALE GENOMIC DNA]</scope>
    <source>
        <strain evidence="6">AK-0245</strain>
        <tissue evidence="6">Whole organism</tissue>
    </source>
</reference>
<organism evidence="6 7">
    <name type="scientific">Opisthorchis felineus</name>
    <dbReference type="NCBI Taxonomy" id="147828"/>
    <lineage>
        <taxon>Eukaryota</taxon>
        <taxon>Metazoa</taxon>
        <taxon>Spiralia</taxon>
        <taxon>Lophotrochozoa</taxon>
        <taxon>Platyhelminthes</taxon>
        <taxon>Trematoda</taxon>
        <taxon>Digenea</taxon>
        <taxon>Opisthorchiida</taxon>
        <taxon>Opisthorchiata</taxon>
        <taxon>Opisthorchiidae</taxon>
        <taxon>Opisthorchis</taxon>
    </lineage>
</organism>
<dbReference type="CDD" id="cd11695">
    <property type="entry name" value="DHR2_DOCK_C"/>
    <property type="match status" value="1"/>
</dbReference>
<feature type="region of interest" description="Disordered" evidence="3">
    <location>
        <begin position="2291"/>
        <end position="2318"/>
    </location>
</feature>
<evidence type="ECO:0000256" key="3">
    <source>
        <dbReference type="SAM" id="MobiDB-lite"/>
    </source>
</evidence>
<evidence type="ECO:0000259" key="5">
    <source>
        <dbReference type="PROSITE" id="PS51651"/>
    </source>
</evidence>
<dbReference type="InterPro" id="IPR043162">
    <property type="entry name" value="DOCK_C_lobe_C"/>
</dbReference>
<dbReference type="Pfam" id="PF20421">
    <property type="entry name" value="DHR-2_Lobe_C"/>
    <property type="match status" value="1"/>
</dbReference>
<dbReference type="InterPro" id="IPR035892">
    <property type="entry name" value="C2_domain_sf"/>
</dbReference>
<dbReference type="PROSITE" id="PS51650">
    <property type="entry name" value="C2_DOCK"/>
    <property type="match status" value="1"/>
</dbReference>
<feature type="region of interest" description="Disordered" evidence="3">
    <location>
        <begin position="1433"/>
        <end position="1509"/>
    </location>
</feature>
<dbReference type="InterPro" id="IPR027007">
    <property type="entry name" value="C2_DOCK-type_domain"/>
</dbReference>
<dbReference type="InterPro" id="IPR046773">
    <property type="entry name" value="DOCKER_Lobe_C"/>
</dbReference>
<feature type="region of interest" description="Disordered" evidence="3">
    <location>
        <begin position="362"/>
        <end position="395"/>
    </location>
</feature>
<dbReference type="OrthoDB" id="47328at2759"/>
<dbReference type="Pfam" id="PF14429">
    <property type="entry name" value="DOCK-C2"/>
    <property type="match status" value="1"/>
</dbReference>
<feature type="compositionally biased region" description="Acidic residues" evidence="3">
    <location>
        <begin position="2309"/>
        <end position="2318"/>
    </location>
</feature>
<feature type="compositionally biased region" description="Polar residues" evidence="3">
    <location>
        <begin position="1459"/>
        <end position="1483"/>
    </location>
</feature>
<feature type="domain" description="DOCKER" evidence="5">
    <location>
        <begin position="1818"/>
        <end position="2291"/>
    </location>
</feature>
<comment type="caution">
    <text evidence="6">The sequence shown here is derived from an EMBL/GenBank/DDBJ whole genome shotgun (WGS) entry which is preliminary data.</text>
</comment>
<proteinExistence type="inferred from homology"/>
<gene>
    <name evidence="6" type="ORF">CRM22_009841</name>
</gene>
<dbReference type="Gene3D" id="1.25.40.410">
    <property type="match status" value="1"/>
</dbReference>
<sequence>MQHSPDIFLSTLPQELQAGFCRRFRRNTSLLPVYPQITSQGTGVARECVHTYDIRACFYNKKAAYNDSCDTTLKCNNFDSSWVRYCGDVDPKSVIPDRRLLAPGKSRPADYSDLPVSLGEPTLFLEAEFSSLQIEDGTSEPVFGLAFLYDVHLRRRISEVFHFDTNSDRLLHLFSGSRSTQQLDLRDWPTLARNCLFRITQQRSVVASSPNSSETHESRLSHYPNVAITDTNGSASAEANYFDSSDIFEGFADGSNKPHAASSRESCCSGGIFLVVRVEKVLQQGDAGDVEELYNKDDKTRIETSIKWNCKRLGPYRMPLAWTAIDLTPLLLNSVKSNLQHVGVSSDPMVVNGFSENRQTFRASKASSFDAPRSQPTQAGVGPRDSSVASPGQTEFPVTSAADTANLQMNDSRSPLIPSFELLIEFFYKQESDRMRDEDLGRYLSEIHRHTLSNILVSPFPEHHTAPRPTSVEMAHTSVYETGEQITPLTSLLHPKYVALRRLRQFSNLQLRMRLSCADAPNLVRLLRSTGYHVGAERRRTRDPETIRCRPLLNPEGVPYVGPLFLKVPSARVVAKRLHGRLSKTKEAPSQKTMIPIRPIREVLELSSHRFASFAEYRNLLYIYPKSVALCPSRESSARNISIRIQLVHTEDSVAKILPAIYGKSNSPTFVCEAFTPVLYHVRTPDIYDEIKIQLPEHLDENHYLLFTFFHVSCQSKKVESSVPLEAIVGYSWLPILTEGSLQDTDTMLLVSTVKPTSALAKIRPDLKQMSEKFYIDAFQWVDSSREVFHLCTTVVSSVFPKDVNVEYVLAACVPSNIPQTLQILEVRDNIAQVMDCIRNASLQQLVTFLAPLLDGLLRLVLSGCLCATDRESKVSAFSALYMMAQLVDRICSSLPDWNDELGRNRLLIAYLAGPRVALEELAFWSYFCDLPLFGLPLAVDLLENTNGKKRSTSERLPEELLRLFAGASDAPYTRVKLIPLNSWWFVFELLIRLLVQHKADLFSKRAPSPNARYLLCEDDPLLGHLSSLIRTLTRGLVISVAGSDEGGPILRFNRALAYFIYDLIPLVPPMFILTEVWQYCNSIDSHLQFLVSMATLRSDAAELETILSCKLDLLKIISSHENYLLWNGLTFPELKICLGSIRAAEGVLVCCSETTKPRSLYLSSAENITNKVACPIFNLVSLLITGTTDMCMNTDLPKVQQMAVTLLCDLFGLHEVDPRISGQPDAHLTNPRKPTLCSLSQVATLYLDLLDLVDQWMERLITTWSFFEVERPSSVGAARRASSTPMLDIASEKDDSMSAESSFLKSVVHRKKKTSRGSKDTIFGERFLWPASRRSGMPKKPSDLSRLSEAKNDLSSMMLEMNTFRKWLLASLWVLRYSEKSLLVRWISDLTPDSRNRLITIVYLALSTFRNRTNAIPCDTHMEFPAHQRLKLPGQQPHGKLFRQSGNKRSLRARSRDPSTWSVFNNSRLSHSPSDSALLSGSHSHDLPSMQIDLTEGPPPEQKNEPSVPSWLAGEVTLAVTEILDRIISGLWDMDVDCGQPGVSLLHTASSTFDGLIPYRRKKGNVGTASLLDTILRVLLYGLSLEQSELASSRLLSSLSYVIGKFPCFVFEDSPELLATCMYHLLTLCAMDRTELRTEAVNMLYNLLRSYFLLTKNLAGPRVHLCTAFTLLFAPIDKLSGSDQPLHPVRLERVPFVQRHRLLQFSLTNLLNQAQSDPQFFADRGSSQSTNQATALLFTDLPNDSPASLVANPVFQAAYDASALSFPEKIFRLVQDLRMLSEKSVLLCSNLNVQHSAIEGISERLFPVIDVLFAIAERCRALPELRVFWLIQMAEQHYGMSGFDEAAQCLTHAAAIIAEHLVNRNQLADGFPSFGCADISEAVENVNVLEESCACGPLGSGVIEPCCPSPAWVPELVGPVNTLDTSWYFSPAGWAGLVTWAAESFAKAGRHELVPRLYAKLVPVLEALNQYSQLNVIHGKIKEAYTTLEQHQRKRRLFSSYFRIGFYGALFGTNDGSEYIYREPPLTKLPDITLRIRDYYANKFGEDRVVVLKDANVVDTSTLDPDKVYLQITYVEPHFDEHELRQRSTEAQRNYMLKRFVYSMPFTPRKGVVHGSLAEQYQRKVILTTERNFPYVKSRLTVVACEHRILSPIEVAHLDVIRRVQQLEEALNSNPIDIKFLQMILQGCVGAAVNQGPVEVATTFLSEKETDSEEPFELPQSSNILTHQAYIDAQESLRLSFRRMLDNSYRALCINRELIGPDQVEYQQALEEQYENVKRKMAHLIRLPVETETVAPEPTQPDVPDTNAVDETDQPTE</sequence>
<dbReference type="PROSITE" id="PS51651">
    <property type="entry name" value="DOCKER"/>
    <property type="match status" value="1"/>
</dbReference>
<dbReference type="Proteomes" id="UP000308267">
    <property type="component" value="Unassembled WGS sequence"/>
</dbReference>
<keyword evidence="1" id="KW-0344">Guanine-nucleotide releasing factor</keyword>
<dbReference type="Pfam" id="PF20422">
    <property type="entry name" value="DHR-2_Lobe_B"/>
    <property type="match status" value="1"/>
</dbReference>
<name>A0A4S2L4U8_OPIFE</name>
<evidence type="ECO:0000256" key="2">
    <source>
        <dbReference type="PROSITE-ProRule" id="PRU00983"/>
    </source>
</evidence>
<keyword evidence="7" id="KW-1185">Reference proteome</keyword>
<dbReference type="GO" id="GO:0005085">
    <property type="term" value="F:guanyl-nucleotide exchange factor activity"/>
    <property type="evidence" value="ECO:0007669"/>
    <property type="project" value="UniProtKB-KW"/>
</dbReference>
<protein>
    <recommendedName>
        <fullName evidence="8">C2 DOCK-type domain-containing protein</fullName>
    </recommendedName>
</protein>
<dbReference type="GO" id="GO:0007264">
    <property type="term" value="P:small GTPase-mediated signal transduction"/>
    <property type="evidence" value="ECO:0007669"/>
    <property type="project" value="InterPro"/>
</dbReference>
<dbReference type="InterPro" id="IPR046769">
    <property type="entry name" value="DOCKER_Lobe_A"/>
</dbReference>
<feature type="domain" description="C2 DOCK-type" evidence="4">
    <location>
        <begin position="618"/>
        <end position="796"/>
    </location>
</feature>
<dbReference type="InterPro" id="IPR046770">
    <property type="entry name" value="DOCKER_Lobe_B"/>
</dbReference>
<dbReference type="InterPro" id="IPR026791">
    <property type="entry name" value="DOCK"/>
</dbReference>
<evidence type="ECO:0008006" key="8">
    <source>
        <dbReference type="Google" id="ProtNLM"/>
    </source>
</evidence>
<accession>A0A4S2L4U8</accession>
<evidence type="ECO:0000259" key="4">
    <source>
        <dbReference type="PROSITE" id="PS51650"/>
    </source>
</evidence>
<evidence type="ECO:0000256" key="1">
    <source>
        <dbReference type="ARBA" id="ARBA00022658"/>
    </source>
</evidence>
<dbReference type="InterPro" id="IPR043161">
    <property type="entry name" value="DOCK_C_lobe_A"/>
</dbReference>
<dbReference type="Pfam" id="PF06920">
    <property type="entry name" value="DHR-2_Lobe_A"/>
    <property type="match status" value="1"/>
</dbReference>
<dbReference type="Gene3D" id="1.20.58.740">
    <property type="match status" value="1"/>
</dbReference>
<dbReference type="STRING" id="147828.A0A4S2L4U8"/>